<keyword evidence="3 10" id="KW-0808">Transferase</keyword>
<dbReference type="PANTHER" id="PTHR10339:SF27">
    <property type="entry name" value="NAD(P)(+)--ARGININE ADP-RIBOSYLTRANSFERASE"/>
    <property type="match status" value="1"/>
</dbReference>
<organism evidence="11 12">
    <name type="scientific">Poecilia latipinna</name>
    <name type="common">sailfin molly</name>
    <dbReference type="NCBI Taxonomy" id="48699"/>
    <lineage>
        <taxon>Eukaryota</taxon>
        <taxon>Metazoa</taxon>
        <taxon>Chordata</taxon>
        <taxon>Craniata</taxon>
        <taxon>Vertebrata</taxon>
        <taxon>Euteleostomi</taxon>
        <taxon>Actinopterygii</taxon>
        <taxon>Neopterygii</taxon>
        <taxon>Teleostei</taxon>
        <taxon>Neoteleostei</taxon>
        <taxon>Acanthomorphata</taxon>
        <taxon>Ovalentaria</taxon>
        <taxon>Atherinomorphae</taxon>
        <taxon>Cyprinodontiformes</taxon>
        <taxon>Poeciliidae</taxon>
        <taxon>Poeciliinae</taxon>
        <taxon>Poecilia</taxon>
    </lineage>
</organism>
<protein>
    <recommendedName>
        <fullName evidence="10">NAD(P)(+)--arginine ADP-ribosyltransferase</fullName>
        <ecNumber evidence="10">2.4.2.31</ecNumber>
    </recommendedName>
    <alternativeName>
        <fullName evidence="10">Mono(ADP-ribosyl)transferase</fullName>
    </alternativeName>
</protein>
<reference evidence="11" key="2">
    <citation type="submission" date="2025-09" db="UniProtKB">
        <authorList>
            <consortium name="Ensembl"/>
        </authorList>
    </citation>
    <scope>IDENTIFICATION</scope>
</reference>
<evidence type="ECO:0000256" key="9">
    <source>
        <dbReference type="ARBA" id="ARBA00047597"/>
    </source>
</evidence>
<evidence type="ECO:0000256" key="6">
    <source>
        <dbReference type="ARBA" id="ARBA00022857"/>
    </source>
</evidence>
<keyword evidence="2 10" id="KW-0328">Glycosyltransferase</keyword>
<dbReference type="GeneTree" id="ENSGT01030000234601"/>
<proteinExistence type="inferred from homology"/>
<dbReference type="Pfam" id="PF01129">
    <property type="entry name" value="ART"/>
    <property type="match status" value="1"/>
</dbReference>
<keyword evidence="6 10" id="KW-0521">NADP</keyword>
<accession>A0A3B3UW62</accession>
<feature type="signal peptide" evidence="10">
    <location>
        <begin position="1"/>
        <end position="22"/>
    </location>
</feature>
<evidence type="ECO:0000313" key="11">
    <source>
        <dbReference type="Ensembl" id="ENSPLAP00000016874.1"/>
    </source>
</evidence>
<dbReference type="Ensembl" id="ENSPLAT00000025956.1">
    <property type="protein sequence ID" value="ENSPLAP00000016874.1"/>
    <property type="gene ID" value="ENSPLAG00000021147.1"/>
</dbReference>
<dbReference type="SUPFAM" id="SSF56399">
    <property type="entry name" value="ADP-ribosylation"/>
    <property type="match status" value="1"/>
</dbReference>
<dbReference type="EC" id="2.4.2.31" evidence="10"/>
<evidence type="ECO:0000256" key="7">
    <source>
        <dbReference type="ARBA" id="ARBA00023027"/>
    </source>
</evidence>
<keyword evidence="7 10" id="KW-0520">NAD</keyword>
<dbReference type="PANTHER" id="PTHR10339">
    <property type="entry name" value="ADP-RIBOSYLTRANSFERASE"/>
    <property type="match status" value="1"/>
</dbReference>
<evidence type="ECO:0000256" key="3">
    <source>
        <dbReference type="ARBA" id="ARBA00022679"/>
    </source>
</evidence>
<keyword evidence="5 10" id="KW-0732">Signal</keyword>
<dbReference type="GO" id="GO:0003950">
    <property type="term" value="F:NAD+ poly-ADP-ribosyltransferase activity"/>
    <property type="evidence" value="ECO:0007669"/>
    <property type="project" value="TreeGrafter"/>
</dbReference>
<dbReference type="PRINTS" id="PR00970">
    <property type="entry name" value="RIBTRNSFRASE"/>
</dbReference>
<sequence>ISPLYTQLFTAMLLFILEFNYAVRSFISVPNFSLKSYVHLDMASDSVDDMYDKCEEKMKEEIEKKFLPNEQNKNKNFKQAWNNAEEYYKRKWEKKNPQLKKEQIMALHAYTLDDPPLYREFNDAVRTQKSEYKTKFPYHTLHFYLTMALRTIKPKAENCVTVFRRTPCKFTKNVLNKEIRFSAFTSSSMGEYCDKMFGEESCFEISTCFGVDISQYSKFETEREVLIPPYEVFKVKEIKKSSELNKLPCKVVYKLQSTKTTHSNLNCTFFKNGPNQIHFTQ</sequence>
<dbReference type="AlphaFoldDB" id="A0A3B3UW62"/>
<comment type="catalytic activity">
    <reaction evidence="9 10">
        <text>L-arginyl-[protein] + NAD(+) = N(omega)-(ADP-D-ribosyl)-L-arginyl-[protein] + nicotinamide + H(+)</text>
        <dbReference type="Rhea" id="RHEA:19149"/>
        <dbReference type="Rhea" id="RHEA-COMP:10532"/>
        <dbReference type="Rhea" id="RHEA-COMP:15087"/>
        <dbReference type="ChEBI" id="CHEBI:15378"/>
        <dbReference type="ChEBI" id="CHEBI:17154"/>
        <dbReference type="ChEBI" id="CHEBI:29965"/>
        <dbReference type="ChEBI" id="CHEBI:57540"/>
        <dbReference type="ChEBI" id="CHEBI:142554"/>
        <dbReference type="EC" id="2.4.2.31"/>
    </reaction>
</comment>
<dbReference type="GO" id="GO:0106274">
    <property type="term" value="F:NAD+-protein-arginine ADP-ribosyltransferase activity"/>
    <property type="evidence" value="ECO:0007669"/>
    <property type="project" value="UniProtKB-EC"/>
</dbReference>
<keyword evidence="12" id="KW-1185">Reference proteome</keyword>
<dbReference type="Gene3D" id="3.90.176.10">
    <property type="entry name" value="Toxin ADP-ribosyltransferase, Chain A, domain 1"/>
    <property type="match status" value="1"/>
</dbReference>
<reference evidence="11" key="1">
    <citation type="submission" date="2025-08" db="UniProtKB">
        <authorList>
            <consortium name="Ensembl"/>
        </authorList>
    </citation>
    <scope>IDENTIFICATION</scope>
</reference>
<name>A0A3B3UW62_9TELE</name>
<dbReference type="InterPro" id="IPR000768">
    <property type="entry name" value="ART"/>
</dbReference>
<keyword evidence="4" id="KW-0548">Nucleotidyltransferase</keyword>
<evidence type="ECO:0000256" key="4">
    <source>
        <dbReference type="ARBA" id="ARBA00022695"/>
    </source>
</evidence>
<comment type="similarity">
    <text evidence="1 10">Belongs to the Arg-specific ADP-ribosyltransferase family.</text>
</comment>
<dbReference type="GO" id="GO:0016779">
    <property type="term" value="F:nucleotidyltransferase activity"/>
    <property type="evidence" value="ECO:0007669"/>
    <property type="project" value="UniProtKB-KW"/>
</dbReference>
<evidence type="ECO:0000313" key="12">
    <source>
        <dbReference type="Proteomes" id="UP000261500"/>
    </source>
</evidence>
<evidence type="ECO:0000256" key="8">
    <source>
        <dbReference type="ARBA" id="ARBA00023157"/>
    </source>
</evidence>
<dbReference type="InterPro" id="IPR050999">
    <property type="entry name" value="ADP-ribosyltransferase_ARG"/>
</dbReference>
<keyword evidence="8" id="KW-1015">Disulfide bond</keyword>
<dbReference type="PROSITE" id="PS51996">
    <property type="entry name" value="TR_MART"/>
    <property type="match status" value="1"/>
</dbReference>
<dbReference type="Proteomes" id="UP000261500">
    <property type="component" value="Unplaced"/>
</dbReference>
<feature type="chain" id="PRO_5017104364" description="NAD(P)(+)--arginine ADP-ribosyltransferase" evidence="10">
    <location>
        <begin position="23"/>
        <end position="281"/>
    </location>
</feature>
<evidence type="ECO:0000256" key="10">
    <source>
        <dbReference type="RuleBase" id="RU361228"/>
    </source>
</evidence>
<dbReference type="FunFam" id="3.90.176.10:FF:000001">
    <property type="entry name" value="NAD(P)(+)--arginine ADP-ribosyltransferase"/>
    <property type="match status" value="1"/>
</dbReference>
<evidence type="ECO:0000256" key="2">
    <source>
        <dbReference type="ARBA" id="ARBA00022676"/>
    </source>
</evidence>
<evidence type="ECO:0000256" key="1">
    <source>
        <dbReference type="ARBA" id="ARBA00009558"/>
    </source>
</evidence>
<evidence type="ECO:0000256" key="5">
    <source>
        <dbReference type="ARBA" id="ARBA00022729"/>
    </source>
</evidence>